<dbReference type="InterPro" id="IPR027558">
    <property type="entry name" value="Pre_pil_HX9DG_C"/>
</dbReference>
<name>A0A517MP90_9BACT</name>
<dbReference type="InterPro" id="IPR045584">
    <property type="entry name" value="Pilin-like"/>
</dbReference>
<accession>A0A517MP90</accession>
<dbReference type="RefSeq" id="WP_145355987.1">
    <property type="nucleotide sequence ID" value="NZ_CP036262.1"/>
</dbReference>
<dbReference type="Gene3D" id="3.30.700.10">
    <property type="entry name" value="Glycoprotein, Type 4 Pilin"/>
    <property type="match status" value="1"/>
</dbReference>
<dbReference type="InterPro" id="IPR012902">
    <property type="entry name" value="N_methyl_site"/>
</dbReference>
<feature type="domain" description="DUF1559" evidence="1">
    <location>
        <begin position="41"/>
        <end position="321"/>
    </location>
</feature>
<organism evidence="2 3">
    <name type="scientific">Roseimaritima multifibrata</name>
    <dbReference type="NCBI Taxonomy" id="1930274"/>
    <lineage>
        <taxon>Bacteria</taxon>
        <taxon>Pseudomonadati</taxon>
        <taxon>Planctomycetota</taxon>
        <taxon>Planctomycetia</taxon>
        <taxon>Pirellulales</taxon>
        <taxon>Pirellulaceae</taxon>
        <taxon>Roseimaritima</taxon>
    </lineage>
</organism>
<reference evidence="2 3" key="1">
    <citation type="submission" date="2019-02" db="EMBL/GenBank/DDBJ databases">
        <title>Deep-cultivation of Planctomycetes and their phenomic and genomic characterization uncovers novel biology.</title>
        <authorList>
            <person name="Wiegand S."/>
            <person name="Jogler M."/>
            <person name="Boedeker C."/>
            <person name="Pinto D."/>
            <person name="Vollmers J."/>
            <person name="Rivas-Marin E."/>
            <person name="Kohn T."/>
            <person name="Peeters S.H."/>
            <person name="Heuer A."/>
            <person name="Rast P."/>
            <person name="Oberbeckmann S."/>
            <person name="Bunk B."/>
            <person name="Jeske O."/>
            <person name="Meyerdierks A."/>
            <person name="Storesund J.E."/>
            <person name="Kallscheuer N."/>
            <person name="Luecker S."/>
            <person name="Lage O.M."/>
            <person name="Pohl T."/>
            <person name="Merkel B.J."/>
            <person name="Hornburger P."/>
            <person name="Mueller R.-W."/>
            <person name="Bruemmer F."/>
            <person name="Labrenz M."/>
            <person name="Spormann A.M."/>
            <person name="Op den Camp H."/>
            <person name="Overmann J."/>
            <person name="Amann R."/>
            <person name="Jetten M.S.M."/>
            <person name="Mascher T."/>
            <person name="Medema M.H."/>
            <person name="Devos D.P."/>
            <person name="Kaster A.-K."/>
            <person name="Ovreas L."/>
            <person name="Rohde M."/>
            <person name="Galperin M.Y."/>
            <person name="Jogler C."/>
        </authorList>
    </citation>
    <scope>NUCLEOTIDE SEQUENCE [LARGE SCALE GENOMIC DNA]</scope>
    <source>
        <strain evidence="2 3">FF011L</strain>
    </source>
</reference>
<evidence type="ECO:0000313" key="3">
    <source>
        <dbReference type="Proteomes" id="UP000320672"/>
    </source>
</evidence>
<dbReference type="OrthoDB" id="255848at2"/>
<protein>
    <recommendedName>
        <fullName evidence="1">DUF1559 domain-containing protein</fullName>
    </recommendedName>
</protein>
<evidence type="ECO:0000313" key="2">
    <source>
        <dbReference type="EMBL" id="QDS96703.1"/>
    </source>
</evidence>
<keyword evidence="3" id="KW-1185">Reference proteome</keyword>
<dbReference type="SUPFAM" id="SSF54523">
    <property type="entry name" value="Pili subunits"/>
    <property type="match status" value="1"/>
</dbReference>
<dbReference type="NCBIfam" id="TIGR04294">
    <property type="entry name" value="pre_pil_HX9DG"/>
    <property type="match status" value="1"/>
</dbReference>
<dbReference type="PANTHER" id="PTHR30093">
    <property type="entry name" value="GENERAL SECRETION PATHWAY PROTEIN G"/>
    <property type="match status" value="1"/>
</dbReference>
<dbReference type="PANTHER" id="PTHR30093:SF2">
    <property type="entry name" value="TYPE II SECRETION SYSTEM PROTEIN H"/>
    <property type="match status" value="1"/>
</dbReference>
<dbReference type="InterPro" id="IPR011453">
    <property type="entry name" value="DUF1559"/>
</dbReference>
<dbReference type="Pfam" id="PF07963">
    <property type="entry name" value="N_methyl"/>
    <property type="match status" value="1"/>
</dbReference>
<gene>
    <name evidence="2" type="ORF">FF011L_55150</name>
</gene>
<dbReference type="AlphaFoldDB" id="A0A517MP90"/>
<dbReference type="Pfam" id="PF07596">
    <property type="entry name" value="SBP_bac_10"/>
    <property type="match status" value="1"/>
</dbReference>
<evidence type="ECO:0000259" key="1">
    <source>
        <dbReference type="Pfam" id="PF07596"/>
    </source>
</evidence>
<dbReference type="Proteomes" id="UP000320672">
    <property type="component" value="Chromosome"/>
</dbReference>
<sequence>MYRSVPFSQPNSKKRGFTLVELLVVIAIIGVLVGLLLPAVQAAREAARRMSCGNNLKQLGLALHNYHDTFGTFPPSAIWGPGDPPYTLPYHHTWNEMILPFVEQQPLYDSTNRLLPVWGQPIVEAQVAFLRCPSDGGRWELSETHNIAVTNYAGCEGYHWWETGTAGNSAPWNTFGDPITKNADIMGLFTSNRTRRMSDVTDGLSNTLVVAETDSMGFGGGPIRTVGTGARRTGTPVFRGAFVAAGVNGWAGNEGGGQRVVNPDGTPKASNGWWKNHVYPPTFISAWGPNADWPGPSSYHPSGLQAAYGDGSVGFLSETIDYGTWLKMTSIKDGHTYNDPRN</sequence>
<dbReference type="EMBL" id="CP036262">
    <property type="protein sequence ID" value="QDS96703.1"/>
    <property type="molecule type" value="Genomic_DNA"/>
</dbReference>
<dbReference type="KEGG" id="rml:FF011L_55150"/>
<proteinExistence type="predicted"/>
<dbReference type="NCBIfam" id="TIGR02532">
    <property type="entry name" value="IV_pilin_GFxxxE"/>
    <property type="match status" value="1"/>
</dbReference>
<dbReference type="PROSITE" id="PS00409">
    <property type="entry name" value="PROKAR_NTER_METHYL"/>
    <property type="match status" value="1"/>
</dbReference>